<accession>A0AAD6GFS1</accession>
<gene>
    <name evidence="10" type="ORF">N7494_005632</name>
</gene>
<keyword evidence="4 8" id="KW-0479">Metal-binding</keyword>
<dbReference type="InterPro" id="IPR011032">
    <property type="entry name" value="GroES-like_sf"/>
</dbReference>
<dbReference type="AlphaFoldDB" id="A0AAD6GFS1"/>
<evidence type="ECO:0000313" key="11">
    <source>
        <dbReference type="Proteomes" id="UP001220324"/>
    </source>
</evidence>
<evidence type="ECO:0000256" key="4">
    <source>
        <dbReference type="ARBA" id="ARBA00022723"/>
    </source>
</evidence>
<evidence type="ECO:0000313" key="10">
    <source>
        <dbReference type="EMBL" id="KAJ5540556.1"/>
    </source>
</evidence>
<comment type="cofactor">
    <cofactor evidence="1 8">
        <name>Zn(2+)</name>
        <dbReference type="ChEBI" id="CHEBI:29105"/>
    </cofactor>
</comment>
<proteinExistence type="inferred from homology"/>
<evidence type="ECO:0000256" key="1">
    <source>
        <dbReference type="ARBA" id="ARBA00001947"/>
    </source>
</evidence>
<evidence type="ECO:0000256" key="3">
    <source>
        <dbReference type="ARBA" id="ARBA00013190"/>
    </source>
</evidence>
<keyword evidence="11" id="KW-1185">Reference proteome</keyword>
<evidence type="ECO:0000256" key="7">
    <source>
        <dbReference type="ARBA" id="ARBA00023027"/>
    </source>
</evidence>
<dbReference type="EC" id="1.1.1.1" evidence="3"/>
<dbReference type="PANTHER" id="PTHR42940:SF3">
    <property type="entry name" value="ALCOHOL DEHYDROGENASE 1-RELATED"/>
    <property type="match status" value="1"/>
</dbReference>
<dbReference type="Pfam" id="PF08240">
    <property type="entry name" value="ADH_N"/>
    <property type="match status" value="1"/>
</dbReference>
<dbReference type="GO" id="GO:0004022">
    <property type="term" value="F:alcohol dehydrogenase (NAD+) activity"/>
    <property type="evidence" value="ECO:0007669"/>
    <property type="project" value="UniProtKB-EC"/>
</dbReference>
<dbReference type="InterPro" id="IPR036291">
    <property type="entry name" value="NAD(P)-bd_dom_sf"/>
</dbReference>
<reference evidence="10 11" key="1">
    <citation type="journal article" date="2023" name="IMA Fungus">
        <title>Comparative genomic study of the Penicillium genus elucidates a diverse pangenome and 15 lateral gene transfer events.</title>
        <authorList>
            <person name="Petersen C."/>
            <person name="Sorensen T."/>
            <person name="Nielsen M.R."/>
            <person name="Sondergaard T.E."/>
            <person name="Sorensen J.L."/>
            <person name="Fitzpatrick D.A."/>
            <person name="Frisvad J.C."/>
            <person name="Nielsen K.L."/>
        </authorList>
    </citation>
    <scope>NUCLEOTIDE SEQUENCE [LARGE SCALE GENOMIC DNA]</scope>
    <source>
        <strain evidence="10 11">IBT 35679</strain>
    </source>
</reference>
<organism evidence="10 11">
    <name type="scientific">Penicillium frequentans</name>
    <dbReference type="NCBI Taxonomy" id="3151616"/>
    <lineage>
        <taxon>Eukaryota</taxon>
        <taxon>Fungi</taxon>
        <taxon>Dikarya</taxon>
        <taxon>Ascomycota</taxon>
        <taxon>Pezizomycotina</taxon>
        <taxon>Eurotiomycetes</taxon>
        <taxon>Eurotiomycetidae</taxon>
        <taxon>Eurotiales</taxon>
        <taxon>Aspergillaceae</taxon>
        <taxon>Penicillium</taxon>
    </lineage>
</organism>
<dbReference type="SUPFAM" id="SSF51735">
    <property type="entry name" value="NAD(P)-binding Rossmann-fold domains"/>
    <property type="match status" value="1"/>
</dbReference>
<dbReference type="Gene3D" id="3.90.180.10">
    <property type="entry name" value="Medium-chain alcohol dehydrogenases, catalytic domain"/>
    <property type="match status" value="2"/>
</dbReference>
<dbReference type="GO" id="GO:0008270">
    <property type="term" value="F:zinc ion binding"/>
    <property type="evidence" value="ECO:0007669"/>
    <property type="project" value="InterPro"/>
</dbReference>
<dbReference type="GO" id="GO:0005737">
    <property type="term" value="C:cytoplasm"/>
    <property type="evidence" value="ECO:0007669"/>
    <property type="project" value="TreeGrafter"/>
</dbReference>
<evidence type="ECO:0000256" key="2">
    <source>
        <dbReference type="ARBA" id="ARBA00008072"/>
    </source>
</evidence>
<dbReference type="SUPFAM" id="SSF50129">
    <property type="entry name" value="GroES-like"/>
    <property type="match status" value="1"/>
</dbReference>
<dbReference type="InterPro" id="IPR002328">
    <property type="entry name" value="ADH_Zn_CS"/>
</dbReference>
<keyword evidence="6" id="KW-0560">Oxidoreductase</keyword>
<comment type="caution">
    <text evidence="10">The sequence shown here is derived from an EMBL/GenBank/DDBJ whole genome shotgun (WGS) entry which is preliminary data.</text>
</comment>
<name>A0AAD6GFS1_9EURO</name>
<dbReference type="InterPro" id="IPR020843">
    <property type="entry name" value="ER"/>
</dbReference>
<dbReference type="SMART" id="SM00829">
    <property type="entry name" value="PKS_ER"/>
    <property type="match status" value="1"/>
</dbReference>
<evidence type="ECO:0000256" key="6">
    <source>
        <dbReference type="ARBA" id="ARBA00023002"/>
    </source>
</evidence>
<dbReference type="EMBL" id="JAQIZZ010000005">
    <property type="protein sequence ID" value="KAJ5540556.1"/>
    <property type="molecule type" value="Genomic_DNA"/>
</dbReference>
<dbReference type="InterPro" id="IPR013154">
    <property type="entry name" value="ADH-like_N"/>
</dbReference>
<evidence type="ECO:0000259" key="9">
    <source>
        <dbReference type="SMART" id="SM00829"/>
    </source>
</evidence>
<dbReference type="InterPro" id="IPR013149">
    <property type="entry name" value="ADH-like_C"/>
</dbReference>
<dbReference type="Pfam" id="PF00107">
    <property type="entry name" value="ADH_zinc_N"/>
    <property type="match status" value="1"/>
</dbReference>
<dbReference type="PANTHER" id="PTHR42940">
    <property type="entry name" value="ALCOHOL DEHYDROGENASE 1-RELATED"/>
    <property type="match status" value="1"/>
</dbReference>
<evidence type="ECO:0000256" key="5">
    <source>
        <dbReference type="ARBA" id="ARBA00022833"/>
    </source>
</evidence>
<comment type="similarity">
    <text evidence="2 8">Belongs to the zinc-containing alcohol dehydrogenase family.</text>
</comment>
<evidence type="ECO:0000256" key="8">
    <source>
        <dbReference type="RuleBase" id="RU361277"/>
    </source>
</evidence>
<protein>
    <recommendedName>
        <fullName evidence="3">alcohol dehydrogenase</fullName>
        <ecNumber evidence="3">1.1.1.1</ecNumber>
    </recommendedName>
</protein>
<dbReference type="Gene3D" id="3.40.50.720">
    <property type="entry name" value="NAD(P)-binding Rossmann-like Domain"/>
    <property type="match status" value="2"/>
</dbReference>
<sequence>MPDINIPETQKASILQNPGPDFAFSIATVPVPTITPQQVLVKLSVTGVCGTDISLAKGYLGPTQQILGHEGVGKVIQVGAACTSPNAVLGQTVGVGWIRDACGSCQNCARDTTRCVTQVFSGRDVSGTLTSYVAVPERYITPLPENVSPELLAPVMCAGVTAYKALKVAGITPGSWGEIVIEAGAEVYIDYEEDQDLKSAVLRETGGKLCAAAIVCAGVVSAYESSIECLDFFATLVAVGIPPPPLKMSIHPLTLIDYGIRMIGSITGDRADIAEAAEFVRRGVVVPKVMVVAMPLLNSYMERLNDLEGKKLVVCLDSSI</sequence>
<keyword evidence="7" id="KW-0520">NAD</keyword>
<keyword evidence="5 8" id="KW-0862">Zinc</keyword>
<dbReference type="PROSITE" id="PS00059">
    <property type="entry name" value="ADH_ZINC"/>
    <property type="match status" value="1"/>
</dbReference>
<dbReference type="Proteomes" id="UP001220324">
    <property type="component" value="Unassembled WGS sequence"/>
</dbReference>
<feature type="domain" description="Enoyl reductase (ER)" evidence="9">
    <location>
        <begin position="19"/>
        <end position="291"/>
    </location>
</feature>